<comment type="caution">
    <text evidence="1">The sequence shown here is derived from an EMBL/GenBank/DDBJ whole genome shotgun (WGS) entry which is preliminary data.</text>
</comment>
<dbReference type="EMBL" id="BGPR01017647">
    <property type="protein sequence ID" value="GBN76800.1"/>
    <property type="molecule type" value="Genomic_DNA"/>
</dbReference>
<evidence type="ECO:0000313" key="1">
    <source>
        <dbReference type="EMBL" id="GBN76800.1"/>
    </source>
</evidence>
<proteinExistence type="predicted"/>
<gene>
    <name evidence="1" type="ORF">AVEN_20949_1</name>
</gene>
<keyword evidence="2" id="KW-1185">Reference proteome</keyword>
<dbReference type="AlphaFoldDB" id="A0A4Y2RN19"/>
<sequence length="86" mass="9763">MISCRQVLGSGVVPRKAVHDLDWIGRCEDTRLEHRAATLLMGCGDPSRFFVVERDAEGVSRLIIFRIQLLGRRISLNCWIAAMSHR</sequence>
<name>A0A4Y2RN19_ARAVE</name>
<accession>A0A4Y2RN19</accession>
<reference evidence="1 2" key="1">
    <citation type="journal article" date="2019" name="Sci. Rep.">
        <title>Orb-weaving spider Araneus ventricosus genome elucidates the spidroin gene catalogue.</title>
        <authorList>
            <person name="Kono N."/>
            <person name="Nakamura H."/>
            <person name="Ohtoshi R."/>
            <person name="Moran D.A.P."/>
            <person name="Shinohara A."/>
            <person name="Yoshida Y."/>
            <person name="Fujiwara M."/>
            <person name="Mori M."/>
            <person name="Tomita M."/>
            <person name="Arakawa K."/>
        </authorList>
    </citation>
    <scope>NUCLEOTIDE SEQUENCE [LARGE SCALE GENOMIC DNA]</scope>
</reference>
<evidence type="ECO:0000313" key="2">
    <source>
        <dbReference type="Proteomes" id="UP000499080"/>
    </source>
</evidence>
<protein>
    <submittedName>
        <fullName evidence="1">Uncharacterized protein</fullName>
    </submittedName>
</protein>
<organism evidence="1 2">
    <name type="scientific">Araneus ventricosus</name>
    <name type="common">Orbweaver spider</name>
    <name type="synonym">Epeira ventricosa</name>
    <dbReference type="NCBI Taxonomy" id="182803"/>
    <lineage>
        <taxon>Eukaryota</taxon>
        <taxon>Metazoa</taxon>
        <taxon>Ecdysozoa</taxon>
        <taxon>Arthropoda</taxon>
        <taxon>Chelicerata</taxon>
        <taxon>Arachnida</taxon>
        <taxon>Araneae</taxon>
        <taxon>Araneomorphae</taxon>
        <taxon>Entelegynae</taxon>
        <taxon>Araneoidea</taxon>
        <taxon>Araneidae</taxon>
        <taxon>Araneus</taxon>
    </lineage>
</organism>
<dbReference type="Proteomes" id="UP000499080">
    <property type="component" value="Unassembled WGS sequence"/>
</dbReference>